<dbReference type="InterPro" id="IPR052898">
    <property type="entry name" value="ACAD10-like"/>
</dbReference>
<dbReference type="RefSeq" id="WP_285672986.1">
    <property type="nucleotide sequence ID" value="NZ_BSYI01000028.1"/>
</dbReference>
<dbReference type="InterPro" id="IPR002575">
    <property type="entry name" value="Aminoglycoside_PTrfase"/>
</dbReference>
<evidence type="ECO:0000259" key="1">
    <source>
        <dbReference type="Pfam" id="PF01636"/>
    </source>
</evidence>
<dbReference type="EMBL" id="BSYI01000028">
    <property type="protein sequence ID" value="GMG84052.1"/>
    <property type="molecule type" value="Genomic_DNA"/>
</dbReference>
<organism evidence="2 3">
    <name type="scientific">Paralimibaculum aggregatum</name>
    <dbReference type="NCBI Taxonomy" id="3036245"/>
    <lineage>
        <taxon>Bacteria</taxon>
        <taxon>Pseudomonadati</taxon>
        <taxon>Pseudomonadota</taxon>
        <taxon>Alphaproteobacteria</taxon>
        <taxon>Rhodobacterales</taxon>
        <taxon>Paracoccaceae</taxon>
        <taxon>Paralimibaculum</taxon>
    </lineage>
</organism>
<dbReference type="InterPro" id="IPR041726">
    <property type="entry name" value="ACAD10_11_N"/>
</dbReference>
<reference evidence="2 3" key="1">
    <citation type="submission" date="2023-04" db="EMBL/GenBank/DDBJ databases">
        <title>Marinoamorphus aggregata gen. nov., sp. Nov., isolate from tissue of brittle star Ophioplocus japonicus.</title>
        <authorList>
            <person name="Kawano K."/>
            <person name="Sawayama S."/>
            <person name="Nakagawa S."/>
        </authorList>
    </citation>
    <scope>NUCLEOTIDE SEQUENCE [LARGE SCALE GENOMIC DNA]</scope>
    <source>
        <strain evidence="2 3">NKW23</strain>
    </source>
</reference>
<sequence>MSLRLPLDLAALGRYLAGTLGIDGPLEARQFSGGQSNPTYLLEAPGARLVLRRKPPGALLPKAHMIEREYRVMAALGAAGFPVPRMRALCEDPGVIGAAFYVMDHVEGRVLFDTGMPGLAPAERAAIYHALVDTLAALHRIDPAAAGLGDFGRPGGYLGRQVAIWAGQYAASETQAIPAMDRLAAWLPEAVARVPDETCLVHGDYRLDNVILAPGAPEIRAVLDWELATLGHPLSDLAYFLMTWRFPAGLRYGLAESDLAGLGIPPLEALAERYAAATGRGRLPDLDLLLAFSIFRMAAIIQGVYARGLAGNAADEAALSMGADVPRLAAIAEAHAARAGL</sequence>
<dbReference type="Pfam" id="PF01636">
    <property type="entry name" value="APH"/>
    <property type="match status" value="1"/>
</dbReference>
<dbReference type="InterPro" id="IPR011009">
    <property type="entry name" value="Kinase-like_dom_sf"/>
</dbReference>
<dbReference type="Proteomes" id="UP001239909">
    <property type="component" value="Unassembled WGS sequence"/>
</dbReference>
<dbReference type="PANTHER" id="PTHR47829">
    <property type="entry name" value="HYDROLASE, PUTATIVE (AFU_ORTHOLOGUE AFUA_1G12880)-RELATED"/>
    <property type="match status" value="1"/>
</dbReference>
<dbReference type="Gene3D" id="3.90.1200.10">
    <property type="match status" value="1"/>
</dbReference>
<proteinExistence type="predicted"/>
<dbReference type="CDD" id="cd05154">
    <property type="entry name" value="ACAD10_11_N-like"/>
    <property type="match status" value="1"/>
</dbReference>
<feature type="domain" description="Aminoglycoside phosphotransferase" evidence="1">
    <location>
        <begin position="28"/>
        <end position="258"/>
    </location>
</feature>
<dbReference type="Gene3D" id="3.30.200.20">
    <property type="entry name" value="Phosphorylase Kinase, domain 1"/>
    <property type="match status" value="1"/>
</dbReference>
<evidence type="ECO:0000313" key="3">
    <source>
        <dbReference type="Proteomes" id="UP001239909"/>
    </source>
</evidence>
<gene>
    <name evidence="2" type="ORF">LNKW23_32660</name>
</gene>
<evidence type="ECO:0000313" key="2">
    <source>
        <dbReference type="EMBL" id="GMG84052.1"/>
    </source>
</evidence>
<accession>A0ABQ6LQ74</accession>
<protein>
    <submittedName>
        <fullName evidence="2">Phosphotransferase</fullName>
    </submittedName>
</protein>
<dbReference type="SUPFAM" id="SSF56112">
    <property type="entry name" value="Protein kinase-like (PK-like)"/>
    <property type="match status" value="1"/>
</dbReference>
<comment type="caution">
    <text evidence="2">The sequence shown here is derived from an EMBL/GenBank/DDBJ whole genome shotgun (WGS) entry which is preliminary data.</text>
</comment>
<name>A0ABQ6LQ74_9RHOB</name>
<keyword evidence="3" id="KW-1185">Reference proteome</keyword>
<dbReference type="PANTHER" id="PTHR47829:SF3">
    <property type="entry name" value="AMINOGLYCOSIDE PHOSPHOTRANSFERASE DOMAIN-CONTAINING PROTEIN"/>
    <property type="match status" value="1"/>
</dbReference>